<dbReference type="PROSITE" id="PS51257">
    <property type="entry name" value="PROKAR_LIPOPROTEIN"/>
    <property type="match status" value="1"/>
</dbReference>
<dbReference type="Pfam" id="PF04450">
    <property type="entry name" value="BSP"/>
    <property type="match status" value="1"/>
</dbReference>
<dbReference type="PANTHER" id="PTHR33321">
    <property type="match status" value="1"/>
</dbReference>
<comment type="caution">
    <text evidence="2">The sequence shown here is derived from an EMBL/GenBank/DDBJ whole genome shotgun (WGS) entry which is preliminary data.</text>
</comment>
<reference evidence="2" key="1">
    <citation type="submission" date="2018-05" db="EMBL/GenBank/DDBJ databases">
        <title>Draft genome of Mucuna pruriens seed.</title>
        <authorList>
            <person name="Nnadi N.E."/>
            <person name="Vos R."/>
            <person name="Hasami M.H."/>
            <person name="Devisetty U.K."/>
            <person name="Aguiy J.C."/>
        </authorList>
    </citation>
    <scope>NUCLEOTIDE SEQUENCE [LARGE SCALE GENOMIC DNA]</scope>
    <source>
        <strain evidence="2">JCA_2017</strain>
    </source>
</reference>
<feature type="non-terminal residue" evidence="2">
    <location>
        <position position="1"/>
    </location>
</feature>
<dbReference type="OrthoDB" id="891726at2759"/>
<proteinExistence type="predicted"/>
<name>A0A371GRV1_MUCPR</name>
<dbReference type="EMBL" id="QJKJ01004650">
    <property type="protein sequence ID" value="RDX93275.1"/>
    <property type="molecule type" value="Genomic_DNA"/>
</dbReference>
<dbReference type="AlphaFoldDB" id="A0A371GRV1"/>
<dbReference type="Proteomes" id="UP000257109">
    <property type="component" value="Unassembled WGS sequence"/>
</dbReference>
<evidence type="ECO:0000256" key="1">
    <source>
        <dbReference type="SAM" id="SignalP"/>
    </source>
</evidence>
<feature type="signal peptide" evidence="1">
    <location>
        <begin position="1"/>
        <end position="20"/>
    </location>
</feature>
<organism evidence="2 3">
    <name type="scientific">Mucuna pruriens</name>
    <name type="common">Velvet bean</name>
    <name type="synonym">Dolichos pruriens</name>
    <dbReference type="NCBI Taxonomy" id="157652"/>
    <lineage>
        <taxon>Eukaryota</taxon>
        <taxon>Viridiplantae</taxon>
        <taxon>Streptophyta</taxon>
        <taxon>Embryophyta</taxon>
        <taxon>Tracheophyta</taxon>
        <taxon>Spermatophyta</taxon>
        <taxon>Magnoliopsida</taxon>
        <taxon>eudicotyledons</taxon>
        <taxon>Gunneridae</taxon>
        <taxon>Pentapetalae</taxon>
        <taxon>rosids</taxon>
        <taxon>fabids</taxon>
        <taxon>Fabales</taxon>
        <taxon>Fabaceae</taxon>
        <taxon>Papilionoideae</taxon>
        <taxon>50 kb inversion clade</taxon>
        <taxon>NPAAA clade</taxon>
        <taxon>indigoferoid/millettioid clade</taxon>
        <taxon>Phaseoleae</taxon>
        <taxon>Mucuna</taxon>
    </lineage>
</organism>
<evidence type="ECO:0000313" key="3">
    <source>
        <dbReference type="Proteomes" id="UP000257109"/>
    </source>
</evidence>
<dbReference type="InterPro" id="IPR007541">
    <property type="entry name" value="Uncharacterised_BSP"/>
</dbReference>
<feature type="chain" id="PRO_5016893994" description="Basic secretory protease" evidence="1">
    <location>
        <begin position="21"/>
        <end position="228"/>
    </location>
</feature>
<gene>
    <name evidence="2" type="ORF">CR513_24477</name>
</gene>
<accession>A0A371GRV1</accession>
<evidence type="ECO:0008006" key="4">
    <source>
        <dbReference type="Google" id="ProtNLM"/>
    </source>
</evidence>
<evidence type="ECO:0000313" key="2">
    <source>
        <dbReference type="EMBL" id="RDX93275.1"/>
    </source>
</evidence>
<keyword evidence="3" id="KW-1185">Reference proteome</keyword>
<dbReference type="PANTHER" id="PTHR33321:SF12">
    <property type="entry name" value="PLANT BASIC SECRETORY PROTEIN (BSP) FAMILY PROTEIN"/>
    <property type="match status" value="1"/>
</dbReference>
<dbReference type="STRING" id="157652.A0A371GRV1"/>
<protein>
    <recommendedName>
        <fullName evidence="4">Basic secretory protease</fullName>
    </recommendedName>
</protein>
<sequence>MGEYLKAVVWLVVTVGGVYGCMAVEYDVSNNAGSSIGGKLFDKQVGVDYAKETLGSAANFTLRLFQQNTVADRKNVQEQVNVIVEMIDGIAYCSGDEIHLSSSYIEQFSGDIKKEITGILYHEMTHLWQWDGNGQAPSGLIEGIADYVRLKAGYAADYWGLPGHGDNWNQGYDVTAHFLVYCNSIRNGFVAHLNNMMKITYSDTYFTQLLGKPVTQLWSDYKFKYGTN</sequence>
<keyword evidence="1" id="KW-0732">Signal</keyword>